<dbReference type="Proteomes" id="UP000616769">
    <property type="component" value="Unassembled WGS sequence"/>
</dbReference>
<dbReference type="AlphaFoldDB" id="A0A131ZUX7"/>
<proteinExistence type="predicted"/>
<accession>A0A131ZUX7</accession>
<comment type="caution">
    <text evidence="1">The sequence shown here is derived from an EMBL/GenBank/DDBJ whole genome shotgun (WGS) entry which is preliminary data.</text>
</comment>
<reference evidence="1 2" key="1">
    <citation type="journal article" date="2015" name="Parasit. Vectors">
        <title>Draft genome of the scabies mite.</title>
        <authorList>
            <person name="Rider S.D.Jr."/>
            <person name="Morgan M.S."/>
            <person name="Arlian L.G."/>
        </authorList>
    </citation>
    <scope>NUCLEOTIDE SEQUENCE [LARGE SCALE GENOMIC DNA]</scope>
    <source>
        <strain evidence="1">Arlian Lab</strain>
    </source>
</reference>
<name>A0A131ZUX7_SARSC</name>
<dbReference type="VEuPathDB" id="VectorBase:SSCA006067"/>
<organism evidence="1 2">
    <name type="scientific">Sarcoptes scabiei</name>
    <name type="common">Itch mite</name>
    <name type="synonym">Acarus scabiei</name>
    <dbReference type="NCBI Taxonomy" id="52283"/>
    <lineage>
        <taxon>Eukaryota</taxon>
        <taxon>Metazoa</taxon>
        <taxon>Ecdysozoa</taxon>
        <taxon>Arthropoda</taxon>
        <taxon>Chelicerata</taxon>
        <taxon>Arachnida</taxon>
        <taxon>Acari</taxon>
        <taxon>Acariformes</taxon>
        <taxon>Sarcoptiformes</taxon>
        <taxon>Astigmata</taxon>
        <taxon>Psoroptidia</taxon>
        <taxon>Sarcoptoidea</taxon>
        <taxon>Sarcoptidae</taxon>
        <taxon>Sarcoptinae</taxon>
        <taxon>Sarcoptes</taxon>
    </lineage>
</organism>
<gene>
    <name evidence="1" type="ORF">QR98_0009420</name>
</gene>
<evidence type="ECO:0000313" key="2">
    <source>
        <dbReference type="Proteomes" id="UP000616769"/>
    </source>
</evidence>
<sequence length="281" mass="31720">MLKLLLSSLLFVMLIDDEMMQQKLSDGFDNQSHYDIDQDGVSNINEDRLGEIGFFENTTEQPDDSKDQDDQRKIVQSLVKTTIPSYYTQTPTTTTISVSAPTLSIHQNHTSNGTKSIQSLKSAVDKFTSDVAERLEQATKSGDALKEKILKHLSKMNRSEPVKNQKLTNEPMISIQKEEQMNSTKKSLKIENPTNKIGADANETIISEKRFRQAGDPHRHLFERDEHKSNKNSSNHSEPSVPKPNGFDSLHQHRQSFIILIVAIASLLSIAFESKSFHILL</sequence>
<protein>
    <submittedName>
        <fullName evidence="1">Uncharacterized protein</fullName>
    </submittedName>
</protein>
<evidence type="ECO:0000313" key="1">
    <source>
        <dbReference type="EMBL" id="KPM02527.1"/>
    </source>
</evidence>
<dbReference type="EMBL" id="JXLN01002182">
    <property type="protein sequence ID" value="KPM02527.1"/>
    <property type="molecule type" value="Genomic_DNA"/>
</dbReference>